<dbReference type="Gene3D" id="3.20.80.10">
    <property type="entry name" value="Regulatory factor, effector binding domain"/>
    <property type="match status" value="1"/>
</dbReference>
<evidence type="ECO:0000313" key="5">
    <source>
        <dbReference type="EMBL" id="MBP1905145.1"/>
    </source>
</evidence>
<dbReference type="Pfam" id="PF12833">
    <property type="entry name" value="HTH_18"/>
    <property type="match status" value="1"/>
</dbReference>
<dbReference type="InterPro" id="IPR009057">
    <property type="entry name" value="Homeodomain-like_sf"/>
</dbReference>
<dbReference type="InterPro" id="IPR018060">
    <property type="entry name" value="HTH_AraC"/>
</dbReference>
<comment type="caution">
    <text evidence="5">The sequence shown here is derived from an EMBL/GenBank/DDBJ whole genome shotgun (WGS) entry which is preliminary data.</text>
</comment>
<keyword evidence="3" id="KW-0804">Transcription</keyword>
<dbReference type="InterPro" id="IPR010499">
    <property type="entry name" value="AraC_E-bd"/>
</dbReference>
<dbReference type="InterPro" id="IPR029441">
    <property type="entry name" value="Cass2"/>
</dbReference>
<dbReference type="PANTHER" id="PTHR47504">
    <property type="entry name" value="RIGHT ORIGIN-BINDING PROTEIN"/>
    <property type="match status" value="1"/>
</dbReference>
<dbReference type="RefSeq" id="WP_210088787.1">
    <property type="nucleotide sequence ID" value="NZ_JAGGKG010000007.1"/>
</dbReference>
<keyword evidence="2" id="KW-0238">DNA-binding</keyword>
<keyword evidence="6" id="KW-1185">Reference proteome</keyword>
<name>A0ABS4FRF2_9BACL</name>
<keyword evidence="1" id="KW-0805">Transcription regulation</keyword>
<dbReference type="Gene3D" id="1.10.10.60">
    <property type="entry name" value="Homeodomain-like"/>
    <property type="match status" value="2"/>
</dbReference>
<feature type="domain" description="HTH araC/xylS-type" evidence="4">
    <location>
        <begin position="8"/>
        <end position="106"/>
    </location>
</feature>
<evidence type="ECO:0000256" key="1">
    <source>
        <dbReference type="ARBA" id="ARBA00023015"/>
    </source>
</evidence>
<dbReference type="InterPro" id="IPR011256">
    <property type="entry name" value="Reg_factor_effector_dom_sf"/>
</dbReference>
<evidence type="ECO:0000313" key="6">
    <source>
        <dbReference type="Proteomes" id="UP001519272"/>
    </source>
</evidence>
<sequence length="279" mass="32529">MNWIKDLNQAIDYIEAHLLMELTCEDVAKHIYISNYQFQRAFSLLTGMTMYEYVRNRRLSLAGQELIMSKLKIIDVALKYGYDTPESFTKAFTRFHGIAPSQAKIAGSNLKSFNRLLIKIKLEGGIPMEYRIEQKESFEVLAKTKIFTLDTSEQEIPKFWSQYFADGSFKQVPGALGICEETKTGRNEFRYGIGCFYEQDKEIPTGFQILSVPAYTWAVFKCVGKVPFAIQDTWERIYREWLPQSDYELVSDYDFEYYTDGDTESDDYVSEIWLPVQKK</sequence>
<proteinExistence type="predicted"/>
<dbReference type="SUPFAM" id="SSF55136">
    <property type="entry name" value="Probable bacterial effector-binding domain"/>
    <property type="match status" value="1"/>
</dbReference>
<gene>
    <name evidence="5" type="ORF">J2Z32_001773</name>
</gene>
<dbReference type="PANTHER" id="PTHR47504:SF5">
    <property type="entry name" value="RIGHT ORIGIN-BINDING PROTEIN"/>
    <property type="match status" value="1"/>
</dbReference>
<dbReference type="Pfam" id="PF14526">
    <property type="entry name" value="Cass2"/>
    <property type="match status" value="1"/>
</dbReference>
<accession>A0ABS4FRF2</accession>
<dbReference type="EMBL" id="JAGGKG010000007">
    <property type="protein sequence ID" value="MBP1905145.1"/>
    <property type="molecule type" value="Genomic_DNA"/>
</dbReference>
<dbReference type="SMART" id="SM00342">
    <property type="entry name" value="HTH_ARAC"/>
    <property type="match status" value="1"/>
</dbReference>
<dbReference type="Proteomes" id="UP001519272">
    <property type="component" value="Unassembled WGS sequence"/>
</dbReference>
<evidence type="ECO:0000259" key="4">
    <source>
        <dbReference type="PROSITE" id="PS01124"/>
    </source>
</evidence>
<organism evidence="5 6">
    <name type="scientific">Paenibacillus turicensis</name>
    <dbReference type="NCBI Taxonomy" id="160487"/>
    <lineage>
        <taxon>Bacteria</taxon>
        <taxon>Bacillati</taxon>
        <taxon>Bacillota</taxon>
        <taxon>Bacilli</taxon>
        <taxon>Bacillales</taxon>
        <taxon>Paenibacillaceae</taxon>
        <taxon>Paenibacillus</taxon>
    </lineage>
</organism>
<protein>
    <submittedName>
        <fullName evidence="5">AraC family transcriptional regulator</fullName>
    </submittedName>
</protein>
<dbReference type="PROSITE" id="PS01124">
    <property type="entry name" value="HTH_ARAC_FAMILY_2"/>
    <property type="match status" value="1"/>
</dbReference>
<evidence type="ECO:0000256" key="2">
    <source>
        <dbReference type="ARBA" id="ARBA00023125"/>
    </source>
</evidence>
<dbReference type="SUPFAM" id="SSF46689">
    <property type="entry name" value="Homeodomain-like"/>
    <property type="match status" value="2"/>
</dbReference>
<reference evidence="5 6" key="1">
    <citation type="submission" date="2021-03" db="EMBL/GenBank/DDBJ databases">
        <title>Genomic Encyclopedia of Type Strains, Phase IV (KMG-IV): sequencing the most valuable type-strain genomes for metagenomic binning, comparative biology and taxonomic classification.</title>
        <authorList>
            <person name="Goeker M."/>
        </authorList>
    </citation>
    <scope>NUCLEOTIDE SEQUENCE [LARGE SCALE GENOMIC DNA]</scope>
    <source>
        <strain evidence="5 6">DSM 14349</strain>
    </source>
</reference>
<dbReference type="InterPro" id="IPR050959">
    <property type="entry name" value="MarA-like"/>
</dbReference>
<dbReference type="SMART" id="SM00871">
    <property type="entry name" value="AraC_E_bind"/>
    <property type="match status" value="1"/>
</dbReference>
<evidence type="ECO:0000256" key="3">
    <source>
        <dbReference type="ARBA" id="ARBA00023163"/>
    </source>
</evidence>